<dbReference type="AlphaFoldDB" id="A0A8S1J921"/>
<dbReference type="Pfam" id="PF00326">
    <property type="entry name" value="Peptidase_S9"/>
    <property type="match status" value="1"/>
</dbReference>
<evidence type="ECO:0000256" key="5">
    <source>
        <dbReference type="ARBA" id="ARBA00022801"/>
    </source>
</evidence>
<evidence type="ECO:0000256" key="3">
    <source>
        <dbReference type="ARBA" id="ARBA00022640"/>
    </source>
</evidence>
<evidence type="ECO:0000256" key="4">
    <source>
        <dbReference type="ARBA" id="ARBA00022670"/>
    </source>
</evidence>
<gene>
    <name evidence="12" type="ORF">OSTQU699_LOCUS7827</name>
</gene>
<dbReference type="GO" id="GO:0006508">
    <property type="term" value="P:proteolysis"/>
    <property type="evidence" value="ECO:0007669"/>
    <property type="project" value="UniProtKB-KW"/>
</dbReference>
<dbReference type="InterPro" id="IPR029058">
    <property type="entry name" value="AB_hydrolase_fold"/>
</dbReference>
<feature type="domain" description="Peptidase S9 prolyl oligopeptidase catalytic" evidence="11">
    <location>
        <begin position="371"/>
        <end position="525"/>
    </location>
</feature>
<comment type="similarity">
    <text evidence="9">Belongs to the peptidase S9D family.</text>
</comment>
<evidence type="ECO:0000259" key="11">
    <source>
        <dbReference type="Pfam" id="PF00326"/>
    </source>
</evidence>
<dbReference type="Proteomes" id="UP000708148">
    <property type="component" value="Unassembled WGS sequence"/>
</dbReference>
<dbReference type="GO" id="GO:0004252">
    <property type="term" value="F:serine-type endopeptidase activity"/>
    <property type="evidence" value="ECO:0007669"/>
    <property type="project" value="TreeGrafter"/>
</dbReference>
<dbReference type="OrthoDB" id="43744at2759"/>
<organism evidence="12 13">
    <name type="scientific">Ostreobium quekettii</name>
    <dbReference type="NCBI Taxonomy" id="121088"/>
    <lineage>
        <taxon>Eukaryota</taxon>
        <taxon>Viridiplantae</taxon>
        <taxon>Chlorophyta</taxon>
        <taxon>core chlorophytes</taxon>
        <taxon>Ulvophyceae</taxon>
        <taxon>TCBD clade</taxon>
        <taxon>Bryopsidales</taxon>
        <taxon>Ostreobineae</taxon>
        <taxon>Ostreobiaceae</taxon>
        <taxon>Ostreobium</taxon>
    </lineage>
</organism>
<dbReference type="PANTHER" id="PTHR42776">
    <property type="entry name" value="SERINE PEPTIDASE S9 FAMILY MEMBER"/>
    <property type="match status" value="1"/>
</dbReference>
<evidence type="ECO:0000256" key="2">
    <source>
        <dbReference type="ARBA" id="ARBA00022528"/>
    </source>
</evidence>
<keyword evidence="13" id="KW-1185">Reference proteome</keyword>
<keyword evidence="2" id="KW-0150">Chloroplast</keyword>
<dbReference type="PANTHER" id="PTHR42776:SF28">
    <property type="entry name" value="GLUTAMYL ENDOPEPTIDASE, CHLOROPLASTIC-RELATED"/>
    <property type="match status" value="1"/>
</dbReference>
<proteinExistence type="inferred from homology"/>
<dbReference type="EMBL" id="CAJHUC010001839">
    <property type="protein sequence ID" value="CAD7702470.1"/>
    <property type="molecule type" value="Genomic_DNA"/>
</dbReference>
<dbReference type="FunFam" id="3.40.50.1820:FF:000049">
    <property type="entry name" value="probable glutamyl endopeptidase, chloroplastic"/>
    <property type="match status" value="1"/>
</dbReference>
<evidence type="ECO:0000256" key="7">
    <source>
        <dbReference type="ARBA" id="ARBA00022946"/>
    </source>
</evidence>
<sequence>NLNSVMEVANLPLAEDIPIAFDSCRKGPRAVRWRSDADSQICWIEAQDGGDPAVECSPRDIVYTLEADAAYNGTAPQELARTDFRCSGVTFCDGDLALVYEAWWKTRRSIVKVIAPDRRSEEPRVLFDRNYEDVYNDPGSPMSRRTSNGSSVLAKIDGERKLLMQGSGASEKGNKPFLDVLDVDSGATQRIWESSPPHFEYVSSILNDEDDRTIALDGLQVLLSRESVQEVPQYIAKTFHTGAPSTEKPMTKFPHPYPQMKDIQKEIIRYKRADGVVLTATLYLPVGYDKDVDGPLKCLMWAYPREFKSKDAAGQLRRSPYEFSSIGSTAPLLWLARKYAVLDGPTFPIVAEGDEEPNDTYVEQLTASAEAAVKEVVRRGVVDEKNIAVGGHSYGAFMAANLLAHCPHLFACGIAKSGAYNRTLTPFSFQAEQRTLWETPDVYIQMSPFMMADKIKKPLLLIHGQDDNNPGTFPMQSERFYQALKGHGAQCRLVLLPHESHGYQAKESIMHTLYEMDRWLELHCNNE</sequence>
<keyword evidence="7" id="KW-0809">Transit peptide</keyword>
<dbReference type="InterPro" id="IPR001375">
    <property type="entry name" value="Peptidase_S9_cat"/>
</dbReference>
<evidence type="ECO:0000313" key="12">
    <source>
        <dbReference type="EMBL" id="CAD7702470.1"/>
    </source>
</evidence>
<comment type="function">
    <text evidence="8">Serine-type protease active in vitro against the LHCII N-terminal. Cleaves its substrate on the carboxy-side of Glu residues.</text>
</comment>
<reference evidence="12" key="1">
    <citation type="submission" date="2020-12" db="EMBL/GenBank/DDBJ databases">
        <authorList>
            <person name="Iha C."/>
        </authorList>
    </citation>
    <scope>NUCLEOTIDE SEQUENCE</scope>
</reference>
<name>A0A8S1J921_9CHLO</name>
<accession>A0A8S1J921</accession>
<evidence type="ECO:0000256" key="1">
    <source>
        <dbReference type="ARBA" id="ARBA00004470"/>
    </source>
</evidence>
<evidence type="ECO:0000256" key="8">
    <source>
        <dbReference type="ARBA" id="ARBA00054431"/>
    </source>
</evidence>
<evidence type="ECO:0000313" key="13">
    <source>
        <dbReference type="Proteomes" id="UP000708148"/>
    </source>
</evidence>
<dbReference type="Gene3D" id="3.40.50.1820">
    <property type="entry name" value="alpha/beta hydrolase"/>
    <property type="match status" value="1"/>
</dbReference>
<keyword evidence="3" id="KW-0934">Plastid</keyword>
<evidence type="ECO:0000256" key="6">
    <source>
        <dbReference type="ARBA" id="ARBA00022825"/>
    </source>
</evidence>
<comment type="subcellular location">
    <subcellularLocation>
        <location evidence="1">Plastid</location>
        <location evidence="1">Chloroplast stroma</location>
    </subcellularLocation>
</comment>
<evidence type="ECO:0000256" key="9">
    <source>
        <dbReference type="ARBA" id="ARBA00060950"/>
    </source>
</evidence>
<protein>
    <recommendedName>
        <fullName evidence="10">Probable glutamyl endopeptidase, chloroplastic</fullName>
    </recommendedName>
</protein>
<dbReference type="GO" id="GO:0009570">
    <property type="term" value="C:chloroplast stroma"/>
    <property type="evidence" value="ECO:0007669"/>
    <property type="project" value="UniProtKB-SubCell"/>
</dbReference>
<keyword evidence="6" id="KW-0720">Serine protease</keyword>
<evidence type="ECO:0000256" key="10">
    <source>
        <dbReference type="ARBA" id="ARBA00073000"/>
    </source>
</evidence>
<comment type="caution">
    <text evidence="12">The sequence shown here is derived from an EMBL/GenBank/DDBJ whole genome shotgun (WGS) entry which is preliminary data.</text>
</comment>
<keyword evidence="4" id="KW-0645">Protease</keyword>
<feature type="non-terminal residue" evidence="12">
    <location>
        <position position="527"/>
    </location>
</feature>
<dbReference type="SUPFAM" id="SSF53474">
    <property type="entry name" value="alpha/beta-Hydrolases"/>
    <property type="match status" value="1"/>
</dbReference>
<keyword evidence="5" id="KW-0378">Hydrolase</keyword>